<reference evidence="1" key="1">
    <citation type="submission" date="2013-08" db="EMBL/GenBank/DDBJ databases">
        <authorList>
            <person name="Mendez C."/>
            <person name="Richter M."/>
            <person name="Ferrer M."/>
            <person name="Sanchez J."/>
        </authorList>
    </citation>
    <scope>NUCLEOTIDE SEQUENCE</scope>
</reference>
<evidence type="ECO:0000313" key="1">
    <source>
        <dbReference type="EMBL" id="EQD61832.1"/>
    </source>
</evidence>
<accession>T1AWJ2</accession>
<proteinExistence type="predicted"/>
<name>T1AWJ2_9ZZZZ</name>
<gene>
    <name evidence="1" type="ORF">B1A_09577</name>
</gene>
<sequence>RGRLEGVLPLLEALLEAQPTAPGQPAPQLLGEAVRALGAVVRPGSQVFALSDFCGPGAHQEDHWIPIARHNDVRLYWITDPLESNGLPPGRFRAGLPGRLLVLDGRRARNAWLAVWQARERRVTELSQRLAAPVVRLETSESVETALRTVLLRGLPAA</sequence>
<reference evidence="1" key="2">
    <citation type="journal article" date="2014" name="ISME J.">
        <title>Microbial stratification in low pH oxic and suboxic macroscopic growths along an acid mine drainage.</title>
        <authorList>
            <person name="Mendez-Garcia C."/>
            <person name="Mesa V."/>
            <person name="Sprenger R.R."/>
            <person name="Richter M."/>
            <person name="Diez M.S."/>
            <person name="Solano J."/>
            <person name="Bargiela R."/>
            <person name="Golyshina O.V."/>
            <person name="Manteca A."/>
            <person name="Ramos J.L."/>
            <person name="Gallego J.R."/>
            <person name="Llorente I."/>
            <person name="Martins Dos Santos V.A."/>
            <person name="Jensen O.N."/>
            <person name="Pelaez A.I."/>
            <person name="Sanchez J."/>
            <person name="Ferrer M."/>
        </authorList>
    </citation>
    <scope>NUCLEOTIDE SEQUENCE</scope>
</reference>
<dbReference type="AlphaFoldDB" id="T1AWJ2"/>
<comment type="caution">
    <text evidence="1">The sequence shown here is derived from an EMBL/GenBank/DDBJ whole genome shotgun (WGS) entry which is preliminary data.</text>
</comment>
<dbReference type="PANTHER" id="PTHR33608">
    <property type="entry name" value="BLL2464 PROTEIN"/>
    <property type="match status" value="1"/>
</dbReference>
<organism evidence="1">
    <name type="scientific">mine drainage metagenome</name>
    <dbReference type="NCBI Taxonomy" id="410659"/>
    <lineage>
        <taxon>unclassified sequences</taxon>
        <taxon>metagenomes</taxon>
        <taxon>ecological metagenomes</taxon>
    </lineage>
</organism>
<dbReference type="EMBL" id="AUZX01006830">
    <property type="protein sequence ID" value="EQD61832.1"/>
    <property type="molecule type" value="Genomic_DNA"/>
</dbReference>
<dbReference type="PANTHER" id="PTHR33608:SF12">
    <property type="entry name" value="DUF58 DOMAIN-CONTAINING PROTEIN"/>
    <property type="match status" value="1"/>
</dbReference>
<protein>
    <submittedName>
        <fullName evidence="1">ATPase</fullName>
    </submittedName>
</protein>
<feature type="non-terminal residue" evidence="1">
    <location>
        <position position="1"/>
    </location>
</feature>